<keyword evidence="2" id="KW-1003">Cell membrane</keyword>
<feature type="transmembrane region" description="Helical" evidence="6">
    <location>
        <begin position="12"/>
        <end position="37"/>
    </location>
</feature>
<dbReference type="GO" id="GO:0005886">
    <property type="term" value="C:plasma membrane"/>
    <property type="evidence" value="ECO:0007669"/>
    <property type="project" value="UniProtKB-SubCell"/>
</dbReference>
<evidence type="ECO:0000256" key="6">
    <source>
        <dbReference type="SAM" id="Phobius"/>
    </source>
</evidence>
<dbReference type="EMBL" id="JAAZHI010000077">
    <property type="protein sequence ID" value="NLA55345.1"/>
    <property type="molecule type" value="Genomic_DNA"/>
</dbReference>
<gene>
    <name evidence="7" type="ORF">GX859_03450</name>
</gene>
<dbReference type="PANTHER" id="PTHR42703">
    <property type="entry name" value="NADH DEHYDROGENASE"/>
    <property type="match status" value="1"/>
</dbReference>
<dbReference type="PANTHER" id="PTHR42703:SF1">
    <property type="entry name" value="NA(+)_H(+) ANTIPORTER SUBUNIT D1"/>
    <property type="match status" value="1"/>
</dbReference>
<name>A0A7X6PLT4_9CORY</name>
<keyword evidence="4 6" id="KW-1133">Transmembrane helix</keyword>
<dbReference type="AlphaFoldDB" id="A0A7X6PLT4"/>
<accession>A0A7X6PLT4</accession>
<evidence type="ECO:0000256" key="5">
    <source>
        <dbReference type="ARBA" id="ARBA00023136"/>
    </source>
</evidence>
<feature type="transmembrane region" description="Helical" evidence="6">
    <location>
        <begin position="46"/>
        <end position="66"/>
    </location>
</feature>
<feature type="transmembrane region" description="Helical" evidence="6">
    <location>
        <begin position="124"/>
        <end position="145"/>
    </location>
</feature>
<dbReference type="InterPro" id="IPR050586">
    <property type="entry name" value="CPA3_Na-H_Antiporter_D"/>
</dbReference>
<evidence type="ECO:0000313" key="7">
    <source>
        <dbReference type="EMBL" id="NLA55345.1"/>
    </source>
</evidence>
<comment type="caution">
    <text evidence="7">The sequence shown here is derived from an EMBL/GenBank/DDBJ whole genome shotgun (WGS) entry which is preliminary data.</text>
</comment>
<proteinExistence type="predicted"/>
<dbReference type="Proteomes" id="UP000557899">
    <property type="component" value="Unassembled WGS sequence"/>
</dbReference>
<protein>
    <submittedName>
        <fullName evidence="7">Na+/H+ antiporter subunit D</fullName>
    </submittedName>
</protein>
<sequence>MTETLTPFVDTLLPLMPFLIPLPVILPAVAAALALLAARRPRTQRIIALTTLLVLGVLAASMIIVVDMEGIQTVQLGGWDAPVGITLVADRLSTVMLTVSSVVLFCVMWYAISQGVRDGGKDEPVAVFLPTYMLLSMGVNMSFLAGDLFNLYVG</sequence>
<keyword evidence="5 6" id="KW-0472">Membrane</keyword>
<organism evidence="7 8">
    <name type="scientific">Corynebacterium humireducens</name>
    <dbReference type="NCBI Taxonomy" id="1223514"/>
    <lineage>
        <taxon>Bacteria</taxon>
        <taxon>Bacillati</taxon>
        <taxon>Actinomycetota</taxon>
        <taxon>Actinomycetes</taxon>
        <taxon>Mycobacteriales</taxon>
        <taxon>Corynebacteriaceae</taxon>
        <taxon>Corynebacterium</taxon>
    </lineage>
</organism>
<feature type="transmembrane region" description="Helical" evidence="6">
    <location>
        <begin position="92"/>
        <end position="112"/>
    </location>
</feature>
<feature type="non-terminal residue" evidence="7">
    <location>
        <position position="154"/>
    </location>
</feature>
<evidence type="ECO:0000256" key="2">
    <source>
        <dbReference type="ARBA" id="ARBA00022475"/>
    </source>
</evidence>
<keyword evidence="3 6" id="KW-0812">Transmembrane</keyword>
<evidence type="ECO:0000256" key="1">
    <source>
        <dbReference type="ARBA" id="ARBA00004651"/>
    </source>
</evidence>
<comment type="subcellular location">
    <subcellularLocation>
        <location evidence="1">Cell membrane</location>
        <topology evidence="1">Multi-pass membrane protein</topology>
    </subcellularLocation>
</comment>
<evidence type="ECO:0000256" key="3">
    <source>
        <dbReference type="ARBA" id="ARBA00022692"/>
    </source>
</evidence>
<reference evidence="7 8" key="1">
    <citation type="journal article" date="2020" name="Biotechnol. Biofuels">
        <title>New insights from the biogas microbiome by comprehensive genome-resolved metagenomics of nearly 1600 species originating from multiple anaerobic digesters.</title>
        <authorList>
            <person name="Campanaro S."/>
            <person name="Treu L."/>
            <person name="Rodriguez-R L.M."/>
            <person name="Kovalovszki A."/>
            <person name="Ziels R.M."/>
            <person name="Maus I."/>
            <person name="Zhu X."/>
            <person name="Kougias P.G."/>
            <person name="Basile A."/>
            <person name="Luo G."/>
            <person name="Schluter A."/>
            <person name="Konstantinidis K.T."/>
            <person name="Angelidaki I."/>
        </authorList>
    </citation>
    <scope>NUCLEOTIDE SEQUENCE [LARGE SCALE GENOMIC DNA]</scope>
    <source>
        <strain evidence="7">AS15tlH2ME_198</strain>
    </source>
</reference>
<evidence type="ECO:0000313" key="8">
    <source>
        <dbReference type="Proteomes" id="UP000557899"/>
    </source>
</evidence>
<evidence type="ECO:0000256" key="4">
    <source>
        <dbReference type="ARBA" id="ARBA00022989"/>
    </source>
</evidence>